<evidence type="ECO:0000256" key="1">
    <source>
        <dbReference type="SAM" id="Coils"/>
    </source>
</evidence>
<feature type="compositionally biased region" description="Acidic residues" evidence="2">
    <location>
        <begin position="67"/>
        <end position="78"/>
    </location>
</feature>
<dbReference type="PANTHER" id="PTHR31762">
    <property type="entry name" value="FAS-BINDING FACTOR-LIKE PROTEIN"/>
    <property type="match status" value="1"/>
</dbReference>
<comment type="caution">
    <text evidence="3">The sequence shown here is derived from an EMBL/GenBank/DDBJ whole genome shotgun (WGS) entry which is preliminary data.</text>
</comment>
<evidence type="ECO:0000313" key="4">
    <source>
        <dbReference type="Proteomes" id="UP000823749"/>
    </source>
</evidence>
<accession>A0AAV6I741</accession>
<dbReference type="InterPro" id="IPR040321">
    <property type="entry name" value="SCD2-like"/>
</dbReference>
<dbReference type="Proteomes" id="UP000823749">
    <property type="component" value="Chromosome 12"/>
</dbReference>
<keyword evidence="1" id="KW-0175">Coiled coil</keyword>
<feature type="compositionally biased region" description="Low complexity" evidence="2">
    <location>
        <begin position="44"/>
        <end position="63"/>
    </location>
</feature>
<feature type="compositionally biased region" description="Basic and acidic residues" evidence="2">
    <location>
        <begin position="1"/>
        <end position="10"/>
    </location>
</feature>
<gene>
    <name evidence="3" type="ORF">RHGRI_035087</name>
</gene>
<feature type="region of interest" description="Disordered" evidence="2">
    <location>
        <begin position="1"/>
        <end position="109"/>
    </location>
</feature>
<dbReference type="AlphaFoldDB" id="A0AAV6I741"/>
<sequence length="592" mass="66169">MDRSRRESPGHTRQWSGSSTGSSSPAMSPMHPNARPPNGVSTFRRTQNVAAKAAAQRLARVMASQTAEDDEDDDDDDLGFQFGETPLLSNSSRQSFMEHSVRSTSAGRPSISVRSMTLVPPSRGSLRTAVSLPPMDPPSSRLREKRTWYGWSLALSVKHVIWDLSYSQHFLGTYSIAVFQPICGLTLSIFTSNAERLDSKDAVNQREASALRDELDMLQEENEIILDKLRHVDEKREEAEARARELEKQVAALGEGVSLEAKLLSRKEASLRQRQAALKAAKQTKDGRDGEIAALRGEIENLKGAAAKALEQFDEAESEAKALHIMTQRMILTREEMEEVVLKRCWLARYWGLAVKHGICVDIAVSKHEHWSSLAPLPFEVVFSAGQKAKEESRNNGKSSLFNGNPSLLFWKFPCMTQLGFHSLLQGAGNDSDRRSKLMCDLNDLSGEGSIESMLSVEMGLRELASLKVEDAVVLAFGQQRRPNLVRQFSSDPKSSVDPKSIEAFELSSEELQDVSFKQAWLIYFWRRAKTHGVEEDIAEDRLQFWISRSGQSPTSHDAVDVGRGMTELRKLGIEQQLWEALRKEIDQPSLA</sequence>
<dbReference type="EMBL" id="JACTNZ010000012">
    <property type="protein sequence ID" value="KAG5523149.1"/>
    <property type="molecule type" value="Genomic_DNA"/>
</dbReference>
<dbReference type="GO" id="GO:0000911">
    <property type="term" value="P:cytokinesis by cell plate formation"/>
    <property type="evidence" value="ECO:0007669"/>
    <property type="project" value="InterPro"/>
</dbReference>
<evidence type="ECO:0000313" key="3">
    <source>
        <dbReference type="EMBL" id="KAG5523149.1"/>
    </source>
</evidence>
<feature type="coiled-coil region" evidence="1">
    <location>
        <begin position="208"/>
        <end position="256"/>
    </location>
</feature>
<feature type="compositionally biased region" description="Polar residues" evidence="2">
    <location>
        <begin position="87"/>
        <end position="109"/>
    </location>
</feature>
<proteinExistence type="predicted"/>
<protein>
    <recommendedName>
        <fullName evidence="5">Coiled-coil domain-containing protein SCD2</fullName>
    </recommendedName>
</protein>
<name>A0AAV6I741_9ERIC</name>
<reference evidence="3" key="1">
    <citation type="submission" date="2020-08" db="EMBL/GenBank/DDBJ databases">
        <title>Plant Genome Project.</title>
        <authorList>
            <person name="Zhang R.-G."/>
        </authorList>
    </citation>
    <scope>NUCLEOTIDE SEQUENCE</scope>
    <source>
        <strain evidence="3">WSP0</strain>
        <tissue evidence="3">Leaf</tissue>
    </source>
</reference>
<evidence type="ECO:0000256" key="2">
    <source>
        <dbReference type="SAM" id="MobiDB-lite"/>
    </source>
</evidence>
<feature type="coiled-coil region" evidence="1">
    <location>
        <begin position="292"/>
        <end position="319"/>
    </location>
</feature>
<dbReference type="PANTHER" id="PTHR31762:SF4">
    <property type="entry name" value="COILED-COIL DOMAIN-CONTAINING PROTEIN SCD2"/>
    <property type="match status" value="1"/>
</dbReference>
<keyword evidence="4" id="KW-1185">Reference proteome</keyword>
<evidence type="ECO:0008006" key="5">
    <source>
        <dbReference type="Google" id="ProtNLM"/>
    </source>
</evidence>
<feature type="compositionally biased region" description="Low complexity" evidence="2">
    <location>
        <begin position="16"/>
        <end position="30"/>
    </location>
</feature>
<organism evidence="3 4">
    <name type="scientific">Rhododendron griersonianum</name>
    <dbReference type="NCBI Taxonomy" id="479676"/>
    <lineage>
        <taxon>Eukaryota</taxon>
        <taxon>Viridiplantae</taxon>
        <taxon>Streptophyta</taxon>
        <taxon>Embryophyta</taxon>
        <taxon>Tracheophyta</taxon>
        <taxon>Spermatophyta</taxon>
        <taxon>Magnoliopsida</taxon>
        <taxon>eudicotyledons</taxon>
        <taxon>Gunneridae</taxon>
        <taxon>Pentapetalae</taxon>
        <taxon>asterids</taxon>
        <taxon>Ericales</taxon>
        <taxon>Ericaceae</taxon>
        <taxon>Ericoideae</taxon>
        <taxon>Rhodoreae</taxon>
        <taxon>Rhododendron</taxon>
    </lineage>
</organism>